<dbReference type="Proteomes" id="UP000530850">
    <property type="component" value="Unassembled WGS sequence"/>
</dbReference>
<sequence>MPYEAAAGQEVEAGFLPCGGLSGRAAEIESLPYEAGRKDRPALAALSAAALGRRQGFDWGGIVGQRFYLCLGCEP</sequence>
<evidence type="ECO:0000313" key="1">
    <source>
        <dbReference type="EMBL" id="MBB3171412.1"/>
    </source>
</evidence>
<name>A0A7W5D1Y3_9ACTN</name>
<reference evidence="1 2" key="1">
    <citation type="submission" date="2020-08" db="EMBL/GenBank/DDBJ databases">
        <title>Sequencing the genomes of 1000 actinobacteria strains.</title>
        <authorList>
            <person name="Klenk H.-P."/>
        </authorList>
    </citation>
    <scope>NUCLEOTIDE SEQUENCE [LARGE SCALE GENOMIC DNA]</scope>
    <source>
        <strain evidence="1 2">DSM 22242</strain>
    </source>
</reference>
<protein>
    <submittedName>
        <fullName evidence="1">Uncharacterized protein</fullName>
    </submittedName>
</protein>
<dbReference type="EMBL" id="JACHYA010000003">
    <property type="protein sequence ID" value="MBB3171412.1"/>
    <property type="molecule type" value="Genomic_DNA"/>
</dbReference>
<accession>A0A7W5D1Y3</accession>
<dbReference type="AlphaFoldDB" id="A0A7W5D1Y3"/>
<gene>
    <name evidence="1" type="ORF">FHR31_001230</name>
</gene>
<organism evidence="1 2">
    <name type="scientific">Parvibacter caecicola</name>
    <dbReference type="NCBI Taxonomy" id="747645"/>
    <lineage>
        <taxon>Bacteria</taxon>
        <taxon>Bacillati</taxon>
        <taxon>Actinomycetota</taxon>
        <taxon>Coriobacteriia</taxon>
        <taxon>Coriobacteriales</taxon>
        <taxon>Coriobacteriaceae</taxon>
        <taxon>Parvibacter</taxon>
    </lineage>
</organism>
<evidence type="ECO:0000313" key="2">
    <source>
        <dbReference type="Proteomes" id="UP000530850"/>
    </source>
</evidence>
<comment type="caution">
    <text evidence="1">The sequence shown here is derived from an EMBL/GenBank/DDBJ whole genome shotgun (WGS) entry which is preliminary data.</text>
</comment>
<proteinExistence type="predicted"/>